<feature type="domain" description="SAM" evidence="3">
    <location>
        <begin position="252"/>
        <end position="323"/>
    </location>
</feature>
<evidence type="ECO:0000256" key="1">
    <source>
        <dbReference type="SAM" id="MobiDB-lite"/>
    </source>
</evidence>
<protein>
    <recommendedName>
        <fullName evidence="3">SAM domain-containing protein</fullName>
    </recommendedName>
</protein>
<dbReference type="InterPro" id="IPR001660">
    <property type="entry name" value="SAM"/>
</dbReference>
<name>A0AAD5T160_9FUNG</name>
<feature type="transmembrane region" description="Helical" evidence="2">
    <location>
        <begin position="126"/>
        <end position="149"/>
    </location>
</feature>
<dbReference type="EMBL" id="JADGJH010000795">
    <property type="protein sequence ID" value="KAJ3122608.1"/>
    <property type="molecule type" value="Genomic_DNA"/>
</dbReference>
<dbReference type="SUPFAM" id="SSF47769">
    <property type="entry name" value="SAM/Pointed domain"/>
    <property type="match status" value="1"/>
</dbReference>
<dbReference type="PROSITE" id="PS50105">
    <property type="entry name" value="SAM_DOMAIN"/>
    <property type="match status" value="1"/>
</dbReference>
<keyword evidence="2" id="KW-0812">Transmembrane</keyword>
<feature type="compositionally biased region" description="Polar residues" evidence="1">
    <location>
        <begin position="157"/>
        <end position="177"/>
    </location>
</feature>
<evidence type="ECO:0000256" key="2">
    <source>
        <dbReference type="SAM" id="Phobius"/>
    </source>
</evidence>
<dbReference type="CDD" id="cd12087">
    <property type="entry name" value="TM_EGFR-like"/>
    <property type="match status" value="1"/>
</dbReference>
<keyword evidence="2" id="KW-0472">Membrane</keyword>
<comment type="caution">
    <text evidence="4">The sequence shown here is derived from an EMBL/GenBank/DDBJ whole genome shotgun (WGS) entry which is preliminary data.</text>
</comment>
<reference evidence="4" key="1">
    <citation type="submission" date="2020-05" db="EMBL/GenBank/DDBJ databases">
        <title>Phylogenomic resolution of chytrid fungi.</title>
        <authorList>
            <person name="Stajich J.E."/>
            <person name="Amses K."/>
            <person name="Simmons R."/>
            <person name="Seto K."/>
            <person name="Myers J."/>
            <person name="Bonds A."/>
            <person name="Quandt C.A."/>
            <person name="Barry K."/>
            <person name="Liu P."/>
            <person name="Grigoriev I."/>
            <person name="Longcore J.E."/>
            <person name="James T.Y."/>
        </authorList>
    </citation>
    <scope>NUCLEOTIDE SEQUENCE</scope>
    <source>
        <strain evidence="4">JEL0513</strain>
    </source>
</reference>
<evidence type="ECO:0000313" key="4">
    <source>
        <dbReference type="EMBL" id="KAJ3122608.1"/>
    </source>
</evidence>
<sequence>MGTLYTGTFAPIGGSSAGGYIGGCVYEGEVLNQFGPKDPVEKCGGHCQNTTGCGYFTFIADVTGGAGVGPCFIYSATNASGPFVANATDLCGYVGSDSIAPNSRPMTTASANSSLPTQSNSLSSGAIAGIVCAILIVAVLGVLFAVFWFRRHRRQKPTTPNPETLVPHSTTASPPNRETSPATSTYASAATSTAYESVAVSNNFTPQNSVTHYEKLNIFANIDSFNTLLPKNEKALSSETTPFVAATSPSAWSVAETLSWLHSIGQSQTTITLFQKYHCDGRFLKAISGDRDACNRFLRDDLGLTNVRERAILVNEILTIMDEKGGVGLSYPPAYQ</sequence>
<dbReference type="Proteomes" id="UP001211907">
    <property type="component" value="Unassembled WGS sequence"/>
</dbReference>
<evidence type="ECO:0000313" key="5">
    <source>
        <dbReference type="Proteomes" id="UP001211907"/>
    </source>
</evidence>
<organism evidence="4 5">
    <name type="scientific">Physocladia obscura</name>
    <dbReference type="NCBI Taxonomy" id="109957"/>
    <lineage>
        <taxon>Eukaryota</taxon>
        <taxon>Fungi</taxon>
        <taxon>Fungi incertae sedis</taxon>
        <taxon>Chytridiomycota</taxon>
        <taxon>Chytridiomycota incertae sedis</taxon>
        <taxon>Chytridiomycetes</taxon>
        <taxon>Chytridiales</taxon>
        <taxon>Chytriomycetaceae</taxon>
        <taxon>Physocladia</taxon>
    </lineage>
</organism>
<gene>
    <name evidence="4" type="ORF">HK100_011906</name>
</gene>
<dbReference type="AlphaFoldDB" id="A0AAD5T160"/>
<feature type="region of interest" description="Disordered" evidence="1">
    <location>
        <begin position="156"/>
        <end position="186"/>
    </location>
</feature>
<dbReference type="Gene3D" id="1.10.150.50">
    <property type="entry name" value="Transcription Factor, Ets-1"/>
    <property type="match status" value="1"/>
</dbReference>
<keyword evidence="5" id="KW-1185">Reference proteome</keyword>
<accession>A0AAD5T160</accession>
<dbReference type="InterPro" id="IPR013761">
    <property type="entry name" value="SAM/pointed_sf"/>
</dbReference>
<proteinExistence type="predicted"/>
<keyword evidence="2" id="KW-1133">Transmembrane helix</keyword>
<evidence type="ECO:0000259" key="3">
    <source>
        <dbReference type="PROSITE" id="PS50105"/>
    </source>
</evidence>